<feature type="region of interest" description="Disordered" evidence="1">
    <location>
        <begin position="124"/>
        <end position="148"/>
    </location>
</feature>
<name>A0ABR1IJE3_9HYPO</name>
<gene>
    <name evidence="4" type="ORF">QQZ08_000689</name>
</gene>
<evidence type="ECO:0000256" key="2">
    <source>
        <dbReference type="SAM" id="Phobius"/>
    </source>
</evidence>
<evidence type="ECO:0008006" key="6">
    <source>
        <dbReference type="Google" id="ProtNLM"/>
    </source>
</evidence>
<comment type="caution">
    <text evidence="4">The sequence shown here is derived from an EMBL/GenBank/DDBJ whole genome shotgun (WGS) entry which is preliminary data.</text>
</comment>
<organism evidence="4 5">
    <name type="scientific">Neonectria magnoliae</name>
    <dbReference type="NCBI Taxonomy" id="2732573"/>
    <lineage>
        <taxon>Eukaryota</taxon>
        <taxon>Fungi</taxon>
        <taxon>Dikarya</taxon>
        <taxon>Ascomycota</taxon>
        <taxon>Pezizomycotina</taxon>
        <taxon>Sordariomycetes</taxon>
        <taxon>Hypocreomycetidae</taxon>
        <taxon>Hypocreales</taxon>
        <taxon>Nectriaceae</taxon>
        <taxon>Neonectria</taxon>
    </lineage>
</organism>
<reference evidence="4 5" key="1">
    <citation type="journal article" date="2025" name="Microbiol. Resour. Announc.">
        <title>Draft genome sequences for Neonectria magnoliae and Neonectria punicea, canker pathogens of Liriodendron tulipifera and Acer saccharum in West Virginia.</title>
        <authorList>
            <person name="Petronek H.M."/>
            <person name="Kasson M.T."/>
            <person name="Metheny A.M."/>
            <person name="Stauder C.M."/>
            <person name="Lovett B."/>
            <person name="Lynch S.C."/>
            <person name="Garnas J.R."/>
            <person name="Kasson L.R."/>
            <person name="Stajich J.E."/>
        </authorList>
    </citation>
    <scope>NUCLEOTIDE SEQUENCE [LARGE SCALE GENOMIC DNA]</scope>
    <source>
        <strain evidence="4 5">NRRL 64651</strain>
    </source>
</reference>
<evidence type="ECO:0000256" key="1">
    <source>
        <dbReference type="SAM" id="MobiDB-lite"/>
    </source>
</evidence>
<keyword evidence="5" id="KW-1185">Reference proteome</keyword>
<sequence length="255" mass="28343">MYCRRVVLVLGLATSVHVENAFRRPPGAGENRDYRDNQTYDLGDELDILWEVDFNQSTVLIRQQDVDNSLDDQRTYSWKISFDDFSADFDKTASNVFFFRLLDDSGAGNEITLHYFNITDTSESTTTSEASTATSTEAAAATTAEESTGLSRTGLVGVSIGATIGGMTLIGSIFGIILWKLLRRRGHGPAPHTHHEQLMSPPQTKPEIALSPSSMTASTMVPPPTQHYYHELHQQQHHYQPPHELSHSRSHEAPS</sequence>
<keyword evidence="2" id="KW-1133">Transmembrane helix</keyword>
<proteinExistence type="predicted"/>
<evidence type="ECO:0000256" key="3">
    <source>
        <dbReference type="SAM" id="SignalP"/>
    </source>
</evidence>
<evidence type="ECO:0000313" key="5">
    <source>
        <dbReference type="Proteomes" id="UP001498421"/>
    </source>
</evidence>
<protein>
    <recommendedName>
        <fullName evidence="6">Mid2 domain-containing protein</fullName>
    </recommendedName>
</protein>
<evidence type="ECO:0000313" key="4">
    <source>
        <dbReference type="EMBL" id="KAK7432826.1"/>
    </source>
</evidence>
<keyword evidence="2" id="KW-0812">Transmembrane</keyword>
<keyword evidence="3" id="KW-0732">Signal</keyword>
<dbReference type="Proteomes" id="UP001498421">
    <property type="component" value="Unassembled WGS sequence"/>
</dbReference>
<feature type="region of interest" description="Disordered" evidence="1">
    <location>
        <begin position="187"/>
        <end position="255"/>
    </location>
</feature>
<accession>A0ABR1IJE3</accession>
<keyword evidence="2" id="KW-0472">Membrane</keyword>
<dbReference type="EMBL" id="JAZAVK010000003">
    <property type="protein sequence ID" value="KAK7432826.1"/>
    <property type="molecule type" value="Genomic_DNA"/>
</dbReference>
<feature type="chain" id="PRO_5047442503" description="Mid2 domain-containing protein" evidence="3">
    <location>
        <begin position="22"/>
        <end position="255"/>
    </location>
</feature>
<feature type="transmembrane region" description="Helical" evidence="2">
    <location>
        <begin position="155"/>
        <end position="179"/>
    </location>
</feature>
<feature type="signal peptide" evidence="3">
    <location>
        <begin position="1"/>
        <end position="21"/>
    </location>
</feature>
<feature type="compositionally biased region" description="Basic and acidic residues" evidence="1">
    <location>
        <begin position="244"/>
        <end position="255"/>
    </location>
</feature>